<evidence type="ECO:0000313" key="6">
    <source>
        <dbReference type="EMBL" id="EED94568.1"/>
    </source>
</evidence>
<dbReference type="PANTHER" id="PTHR43563:SF1">
    <property type="entry name" value="AMINE OXIDASE [FLAVIN-CONTAINING] B"/>
    <property type="match status" value="1"/>
</dbReference>
<keyword evidence="7" id="KW-1185">Reference proteome</keyword>
<dbReference type="GO" id="GO:0016491">
    <property type="term" value="F:oxidoreductase activity"/>
    <property type="evidence" value="ECO:0000318"/>
    <property type="project" value="GO_Central"/>
</dbReference>
<dbReference type="Gene3D" id="3.50.50.60">
    <property type="entry name" value="FAD/NAD(P)-binding domain"/>
    <property type="match status" value="2"/>
</dbReference>
<dbReference type="RefSeq" id="XP_002287125.1">
    <property type="nucleotide sequence ID" value="XM_002287089.1"/>
</dbReference>
<evidence type="ECO:0000256" key="4">
    <source>
        <dbReference type="SAM" id="MobiDB-lite"/>
    </source>
</evidence>
<feature type="domain" description="Amine oxidase" evidence="5">
    <location>
        <begin position="191"/>
        <end position="421"/>
    </location>
</feature>
<evidence type="ECO:0000256" key="3">
    <source>
        <dbReference type="ARBA" id="ARBA00048448"/>
    </source>
</evidence>
<dbReference type="OMA" id="GPTWYWP"/>
<gene>
    <name evidence="6" type="ORF">THAPSDRAFT_2065</name>
</gene>
<dbReference type="SUPFAM" id="SSF51905">
    <property type="entry name" value="FAD/NAD(P)-binding domain"/>
    <property type="match status" value="1"/>
</dbReference>
<dbReference type="AlphaFoldDB" id="B8BTA1"/>
<feature type="region of interest" description="Disordered" evidence="4">
    <location>
        <begin position="355"/>
        <end position="377"/>
    </location>
</feature>
<dbReference type="InterPro" id="IPR050703">
    <property type="entry name" value="Flavin_MAO"/>
</dbReference>
<accession>B8BTA1</accession>
<dbReference type="eggNOG" id="KOG0029">
    <property type="taxonomic scope" value="Eukaryota"/>
</dbReference>
<dbReference type="InParanoid" id="B8BTA1"/>
<sequence length="429" mass="47166">MPPLLSSYPETSMDSPIDVLIVGGGLSGVTVAWKLSQLSFFQSSSSNTSKKKWHLLEAQSTLGGRLQNDNAGYNIDMGGAWVWPEHQPHMAFLLHEFDLETMLQPEDVDRDGRVRVCGGARAIVDCLEKSIVAGLDGKGEGSRSGVISLEASVVACTRVEGKDVVQVTFVHAGDASTSASDECTAEANLQQQQHSIYTRHLVWTAPPRKSLPSSIDWNPPLSPSKIQAQQHTNTWMASITKVAFVYERKHWDTMWIRKVKEGLYLGRRRGLELEVFDVYDASTLEEGGDEEDGDGVAAFTVFALVSSEHDNDSDKVVARRIMNQLLSVAPQSSSSWLSSNKHSMVHHWPHVKSISDNPRPKEVGDHPHPQRSLAQGEWPMIANNNDGKAMMVHFAGTESDLSSSGVMEGAVGAAYRVVDELKCIWSVYN</sequence>
<proteinExistence type="inferred from homology"/>
<dbReference type="Pfam" id="PF13450">
    <property type="entry name" value="NAD_binding_8"/>
    <property type="match status" value="1"/>
</dbReference>
<dbReference type="PANTHER" id="PTHR43563">
    <property type="entry name" value="AMINE OXIDASE"/>
    <property type="match status" value="1"/>
</dbReference>
<dbReference type="InterPro" id="IPR036188">
    <property type="entry name" value="FAD/NAD-bd_sf"/>
</dbReference>
<dbReference type="PaxDb" id="35128-Thaps2065"/>
<dbReference type="GeneID" id="7452150"/>
<evidence type="ECO:0000313" key="7">
    <source>
        <dbReference type="Proteomes" id="UP000001449"/>
    </source>
</evidence>
<dbReference type="STRING" id="35128.B8BTA1"/>
<dbReference type="HOGENOM" id="CLU_640142_0_0_1"/>
<dbReference type="Proteomes" id="UP000001449">
    <property type="component" value="Chromosome 2"/>
</dbReference>
<name>B8BTA1_THAPS</name>
<dbReference type="EMBL" id="CM000639">
    <property type="protein sequence ID" value="EED94568.1"/>
    <property type="molecule type" value="Genomic_DNA"/>
</dbReference>
<comment type="catalytic activity">
    <reaction evidence="3">
        <text>a secondary aliphatic amine + O2 + H2O = a primary amine + an aldehyde + H2O2</text>
        <dbReference type="Rhea" id="RHEA:26414"/>
        <dbReference type="ChEBI" id="CHEBI:15377"/>
        <dbReference type="ChEBI" id="CHEBI:15379"/>
        <dbReference type="ChEBI" id="CHEBI:16240"/>
        <dbReference type="ChEBI" id="CHEBI:17478"/>
        <dbReference type="ChEBI" id="CHEBI:58855"/>
        <dbReference type="ChEBI" id="CHEBI:65296"/>
        <dbReference type="EC" id="1.4.3.4"/>
    </reaction>
</comment>
<evidence type="ECO:0000256" key="1">
    <source>
        <dbReference type="ARBA" id="ARBA00005995"/>
    </source>
</evidence>
<dbReference type="InterPro" id="IPR002937">
    <property type="entry name" value="Amino_oxidase"/>
</dbReference>
<dbReference type="EC" id="1.4.3.4" evidence="2"/>
<dbReference type="Pfam" id="PF01593">
    <property type="entry name" value="Amino_oxidase"/>
    <property type="match status" value="1"/>
</dbReference>
<reference evidence="6 7" key="1">
    <citation type="journal article" date="2004" name="Science">
        <title>The genome of the diatom Thalassiosira pseudonana: ecology, evolution, and metabolism.</title>
        <authorList>
            <person name="Armbrust E.V."/>
            <person name="Berges J.A."/>
            <person name="Bowler C."/>
            <person name="Green B.R."/>
            <person name="Martinez D."/>
            <person name="Putnam N.H."/>
            <person name="Zhou S."/>
            <person name="Allen A.E."/>
            <person name="Apt K.E."/>
            <person name="Bechner M."/>
            <person name="Brzezinski M.A."/>
            <person name="Chaal B.K."/>
            <person name="Chiovitti A."/>
            <person name="Davis A.K."/>
            <person name="Demarest M.S."/>
            <person name="Detter J.C."/>
            <person name="Glavina T."/>
            <person name="Goodstein D."/>
            <person name="Hadi M.Z."/>
            <person name="Hellsten U."/>
            <person name="Hildebrand M."/>
            <person name="Jenkins B.D."/>
            <person name="Jurka J."/>
            <person name="Kapitonov V.V."/>
            <person name="Kroger N."/>
            <person name="Lau W.W."/>
            <person name="Lane T.W."/>
            <person name="Larimer F.W."/>
            <person name="Lippmeier J.C."/>
            <person name="Lucas S."/>
            <person name="Medina M."/>
            <person name="Montsant A."/>
            <person name="Obornik M."/>
            <person name="Parker M.S."/>
            <person name="Palenik B."/>
            <person name="Pazour G.J."/>
            <person name="Richardson P.M."/>
            <person name="Rynearson T.A."/>
            <person name="Saito M.A."/>
            <person name="Schwartz D.C."/>
            <person name="Thamatrakoln K."/>
            <person name="Valentin K."/>
            <person name="Vardi A."/>
            <person name="Wilkerson F.P."/>
            <person name="Rokhsar D.S."/>
        </authorList>
    </citation>
    <scope>NUCLEOTIDE SEQUENCE [LARGE SCALE GENOMIC DNA]</scope>
    <source>
        <strain evidence="6 7">CCMP1335</strain>
    </source>
</reference>
<dbReference type="KEGG" id="tps:THAPSDRAFT_2065"/>
<evidence type="ECO:0000256" key="2">
    <source>
        <dbReference type="ARBA" id="ARBA00012804"/>
    </source>
</evidence>
<dbReference type="GO" id="GO:0097621">
    <property type="term" value="F:monoamine oxidase activity"/>
    <property type="evidence" value="ECO:0007669"/>
    <property type="project" value="UniProtKB-EC"/>
</dbReference>
<reference evidence="6 7" key="2">
    <citation type="journal article" date="2008" name="Nature">
        <title>The Phaeodactylum genome reveals the evolutionary history of diatom genomes.</title>
        <authorList>
            <person name="Bowler C."/>
            <person name="Allen A.E."/>
            <person name="Badger J.H."/>
            <person name="Grimwood J."/>
            <person name="Jabbari K."/>
            <person name="Kuo A."/>
            <person name="Maheswari U."/>
            <person name="Martens C."/>
            <person name="Maumus F."/>
            <person name="Otillar R.P."/>
            <person name="Rayko E."/>
            <person name="Salamov A."/>
            <person name="Vandepoele K."/>
            <person name="Beszteri B."/>
            <person name="Gruber A."/>
            <person name="Heijde M."/>
            <person name="Katinka M."/>
            <person name="Mock T."/>
            <person name="Valentin K."/>
            <person name="Verret F."/>
            <person name="Berges J.A."/>
            <person name="Brownlee C."/>
            <person name="Cadoret J.P."/>
            <person name="Chiovitti A."/>
            <person name="Choi C.J."/>
            <person name="Coesel S."/>
            <person name="De Martino A."/>
            <person name="Detter J.C."/>
            <person name="Durkin C."/>
            <person name="Falciatore A."/>
            <person name="Fournet J."/>
            <person name="Haruta M."/>
            <person name="Huysman M.J."/>
            <person name="Jenkins B.D."/>
            <person name="Jiroutova K."/>
            <person name="Jorgensen R.E."/>
            <person name="Joubert Y."/>
            <person name="Kaplan A."/>
            <person name="Kroger N."/>
            <person name="Kroth P.G."/>
            <person name="La Roche J."/>
            <person name="Lindquist E."/>
            <person name="Lommer M."/>
            <person name="Martin-Jezequel V."/>
            <person name="Lopez P.J."/>
            <person name="Lucas S."/>
            <person name="Mangogna M."/>
            <person name="McGinnis K."/>
            <person name="Medlin L.K."/>
            <person name="Montsant A."/>
            <person name="Oudot-Le Secq M.P."/>
            <person name="Napoli C."/>
            <person name="Obornik M."/>
            <person name="Parker M.S."/>
            <person name="Petit J.L."/>
            <person name="Porcel B.M."/>
            <person name="Poulsen N."/>
            <person name="Robison M."/>
            <person name="Rychlewski L."/>
            <person name="Rynearson T.A."/>
            <person name="Schmutz J."/>
            <person name="Shapiro H."/>
            <person name="Siaut M."/>
            <person name="Stanley M."/>
            <person name="Sussman M.R."/>
            <person name="Taylor A.R."/>
            <person name="Vardi A."/>
            <person name="von Dassow P."/>
            <person name="Vyverman W."/>
            <person name="Willis A."/>
            <person name="Wyrwicz L.S."/>
            <person name="Rokhsar D.S."/>
            <person name="Weissenbach J."/>
            <person name="Armbrust E.V."/>
            <person name="Green B.R."/>
            <person name="Van de Peer Y."/>
            <person name="Grigoriev I.V."/>
        </authorList>
    </citation>
    <scope>NUCLEOTIDE SEQUENCE [LARGE SCALE GENOMIC DNA]</scope>
    <source>
        <strain evidence="6 7">CCMP1335</strain>
    </source>
</reference>
<comment type="similarity">
    <text evidence="1">Belongs to the flavin monoamine oxidase family.</text>
</comment>
<evidence type="ECO:0000259" key="5">
    <source>
        <dbReference type="Pfam" id="PF01593"/>
    </source>
</evidence>
<protein>
    <recommendedName>
        <fullName evidence="2">monoamine oxidase</fullName>
        <ecNumber evidence="2">1.4.3.4</ecNumber>
    </recommendedName>
</protein>
<feature type="compositionally biased region" description="Basic and acidic residues" evidence="4">
    <location>
        <begin position="358"/>
        <end position="368"/>
    </location>
</feature>
<organism evidence="6 7">
    <name type="scientific">Thalassiosira pseudonana</name>
    <name type="common">Marine diatom</name>
    <name type="synonym">Cyclotella nana</name>
    <dbReference type="NCBI Taxonomy" id="35128"/>
    <lineage>
        <taxon>Eukaryota</taxon>
        <taxon>Sar</taxon>
        <taxon>Stramenopiles</taxon>
        <taxon>Ochrophyta</taxon>
        <taxon>Bacillariophyta</taxon>
        <taxon>Coscinodiscophyceae</taxon>
        <taxon>Thalassiosirophycidae</taxon>
        <taxon>Thalassiosirales</taxon>
        <taxon>Thalassiosiraceae</taxon>
        <taxon>Thalassiosira</taxon>
    </lineage>
</organism>